<dbReference type="OrthoDB" id="770508at2759"/>
<dbReference type="GO" id="GO:0045144">
    <property type="term" value="P:meiotic sister chromatid segregation"/>
    <property type="evidence" value="ECO:0007669"/>
    <property type="project" value="InterPro"/>
</dbReference>
<dbReference type="AlphaFoldDB" id="A0A835VEM1"/>
<name>A0A835VEM1_VANPL</name>
<evidence type="ECO:0000256" key="1">
    <source>
        <dbReference type="SAM" id="MobiDB-lite"/>
    </source>
</evidence>
<evidence type="ECO:0008006" key="6">
    <source>
        <dbReference type="Google" id="ProtNLM"/>
    </source>
</evidence>
<feature type="region of interest" description="Disordered" evidence="1">
    <location>
        <begin position="147"/>
        <end position="202"/>
    </location>
</feature>
<feature type="compositionally biased region" description="Polar residues" evidence="1">
    <location>
        <begin position="170"/>
        <end position="183"/>
    </location>
</feature>
<reference evidence="4 5" key="1">
    <citation type="journal article" date="2020" name="Nat. Food">
        <title>A phased Vanilla planifolia genome enables genetic improvement of flavour and production.</title>
        <authorList>
            <person name="Hasing T."/>
            <person name="Tang H."/>
            <person name="Brym M."/>
            <person name="Khazi F."/>
            <person name="Huang T."/>
            <person name="Chambers A.H."/>
        </authorList>
    </citation>
    <scope>NUCLEOTIDE SEQUENCE [LARGE SCALE GENOMIC DNA]</scope>
    <source>
        <tissue evidence="3">Leaf</tissue>
    </source>
</reference>
<gene>
    <name evidence="3" type="ORF">HPP92_004610</name>
    <name evidence="2" type="ORF">HPP92_004963</name>
</gene>
<dbReference type="GO" id="GO:0000775">
    <property type="term" value="C:chromosome, centromeric region"/>
    <property type="evidence" value="ECO:0007669"/>
    <property type="project" value="InterPro"/>
</dbReference>
<dbReference type="InterPro" id="IPR044693">
    <property type="entry name" value="SGO_plant"/>
</dbReference>
<evidence type="ECO:0000313" key="5">
    <source>
        <dbReference type="Proteomes" id="UP000639772"/>
    </source>
</evidence>
<dbReference type="EMBL" id="JADCNM010000002">
    <property type="protein sequence ID" value="KAG0493616.1"/>
    <property type="molecule type" value="Genomic_DNA"/>
</dbReference>
<dbReference type="Proteomes" id="UP000636800">
    <property type="component" value="Chromosome 2"/>
</dbReference>
<evidence type="ECO:0000313" key="2">
    <source>
        <dbReference type="EMBL" id="KAG0491565.1"/>
    </source>
</evidence>
<dbReference type="Proteomes" id="UP000639772">
    <property type="component" value="Unassembled WGS sequence"/>
</dbReference>
<dbReference type="GO" id="GO:0034090">
    <property type="term" value="P:maintenance of meiotic sister chromatid cohesion"/>
    <property type="evidence" value="ECO:0007669"/>
    <property type="project" value="InterPro"/>
</dbReference>
<keyword evidence="4" id="KW-1185">Reference proteome</keyword>
<sequence>MLYPRKRLSDITNISFNSFEEELQSDGQEDGHVGSPVMANEYIAKLLKENNVLMRALAERNTEVQKLRMIVVKTSQQNSRLAQAHSHMQAELNLSKDRLKIAQHELVCTSTTLGLKTQELKEHKMLKKNKVVQNISSQEGHIKPIESVAEASQLSPHKKTCLSNRKRPQRSQSLGPKILTNQGVVKEKDDNPRKPLRRKSINPKVELCIPTDDLFEIEKDDNPRKPLRRKSINPKVELCIPTDDLFEIENAKFPICSVYKRESKDESSAIQPDLAVPVASNVNPVNEEVGKENQKFNQLQYEGMRRASLGRPLRKAAERVNSYKELPLKAKLRRSE</sequence>
<accession>A0A835VEM1</accession>
<protein>
    <recommendedName>
        <fullName evidence="6">Shugoshin C-terminal domain-containing protein</fullName>
    </recommendedName>
</protein>
<evidence type="ECO:0000313" key="3">
    <source>
        <dbReference type="EMBL" id="KAG0493616.1"/>
    </source>
</evidence>
<dbReference type="PANTHER" id="PTHR34373:SF9">
    <property type="entry name" value="SHUGOSHIN 2"/>
    <property type="match status" value="1"/>
</dbReference>
<proteinExistence type="predicted"/>
<organism evidence="3 5">
    <name type="scientific">Vanilla planifolia</name>
    <name type="common">Vanilla</name>
    <dbReference type="NCBI Taxonomy" id="51239"/>
    <lineage>
        <taxon>Eukaryota</taxon>
        <taxon>Viridiplantae</taxon>
        <taxon>Streptophyta</taxon>
        <taxon>Embryophyta</taxon>
        <taxon>Tracheophyta</taxon>
        <taxon>Spermatophyta</taxon>
        <taxon>Magnoliopsida</taxon>
        <taxon>Liliopsida</taxon>
        <taxon>Asparagales</taxon>
        <taxon>Orchidaceae</taxon>
        <taxon>Vanilloideae</taxon>
        <taxon>Vanilleae</taxon>
        <taxon>Vanilla</taxon>
    </lineage>
</organism>
<feature type="compositionally biased region" description="Basic residues" evidence="1">
    <location>
        <begin position="156"/>
        <end position="169"/>
    </location>
</feature>
<comment type="caution">
    <text evidence="3">The sequence shown here is derived from an EMBL/GenBank/DDBJ whole genome shotgun (WGS) entry which is preliminary data.</text>
</comment>
<evidence type="ECO:0000313" key="4">
    <source>
        <dbReference type="Proteomes" id="UP000636800"/>
    </source>
</evidence>
<dbReference type="PANTHER" id="PTHR34373">
    <property type="entry name" value="SHUGOSHIN 2"/>
    <property type="match status" value="1"/>
</dbReference>
<dbReference type="EMBL" id="JADCNL010000002">
    <property type="protein sequence ID" value="KAG0491565.1"/>
    <property type="molecule type" value="Genomic_DNA"/>
</dbReference>